<evidence type="ECO:0000313" key="1">
    <source>
        <dbReference type="EMBL" id="EGT51574.1"/>
    </source>
</evidence>
<reference evidence="2" key="1">
    <citation type="submission" date="2011-07" db="EMBL/GenBank/DDBJ databases">
        <authorList>
            <consortium name="Caenorhabditis brenneri Sequencing and Analysis Consortium"/>
            <person name="Wilson R.K."/>
        </authorList>
    </citation>
    <scope>NUCLEOTIDE SEQUENCE [LARGE SCALE GENOMIC DNA]</scope>
    <source>
        <strain evidence="2">PB2801</strain>
    </source>
</reference>
<dbReference type="HOGENOM" id="CLU_1950687_0_0_1"/>
<organism evidence="2">
    <name type="scientific">Caenorhabditis brenneri</name>
    <name type="common">Nematode worm</name>
    <dbReference type="NCBI Taxonomy" id="135651"/>
    <lineage>
        <taxon>Eukaryota</taxon>
        <taxon>Metazoa</taxon>
        <taxon>Ecdysozoa</taxon>
        <taxon>Nematoda</taxon>
        <taxon>Chromadorea</taxon>
        <taxon>Rhabditida</taxon>
        <taxon>Rhabditina</taxon>
        <taxon>Rhabditomorpha</taxon>
        <taxon>Rhabditoidea</taxon>
        <taxon>Rhabditidae</taxon>
        <taxon>Peloderinae</taxon>
        <taxon>Caenorhabditis</taxon>
    </lineage>
</organism>
<keyword evidence="2" id="KW-1185">Reference proteome</keyword>
<dbReference type="AlphaFoldDB" id="G0N3H8"/>
<sequence>MSSLVTCDPELLLQFQRDYHPDLRRRYMYTFFTHAKVPLGVIKRIIKTPTRRLEVRMIMWHLCNRRSLVEFYADRLECLYLNLLLHKHVLIHQWSLGNHLELTESFFPDGSCRFGICPSFYNDLYCRCW</sequence>
<dbReference type="InParanoid" id="G0N3H8"/>
<accession>G0N3H8</accession>
<proteinExistence type="predicted"/>
<gene>
    <name evidence="1" type="ORF">CAEBREN_21390</name>
</gene>
<protein>
    <submittedName>
        <fullName evidence="1">Uncharacterized protein</fullName>
    </submittedName>
</protein>
<dbReference type="EMBL" id="GL379834">
    <property type="protein sequence ID" value="EGT51574.1"/>
    <property type="molecule type" value="Genomic_DNA"/>
</dbReference>
<dbReference type="Proteomes" id="UP000008068">
    <property type="component" value="Unassembled WGS sequence"/>
</dbReference>
<evidence type="ECO:0000313" key="2">
    <source>
        <dbReference type="Proteomes" id="UP000008068"/>
    </source>
</evidence>
<name>G0N3H8_CAEBE</name>